<comment type="catalytic activity">
    <reaction evidence="5">
        <text>Hydrolytically removes 5'-nucleotides successively from the 3'-hydroxy termini of 3'-hydroxy-terminated oligonucleotides.</text>
        <dbReference type="EC" id="3.1.4.1"/>
    </reaction>
</comment>
<dbReference type="GO" id="GO:0004528">
    <property type="term" value="F:phosphodiesterase I activity"/>
    <property type="evidence" value="ECO:0007669"/>
    <property type="project" value="UniProtKB-EC"/>
</dbReference>
<sequence length="562" mass="65041">MSLKRKSKLVKQTSTLLNFFKIEKETPQFEPKKRLKLKSENSPPNVKLIDINKPHELEISSNQVVNEYLDINNIQTDIKEDVSEQFVNKNIYLNELEYNDNNKEVWDGFVDNISNMFQYQQDEKVEDKNNVSGDENKSGDISWINSGRDNESSNLLDLKPRVLVKNENTGDGYDSQKLEHSCYIVKFEEMVTTVLKYESHLFCENELSMIKRYWEMSLQARYLFIRLFLRKNTWIPTTSMEYHGISVEDCILKLCDITNIIPTECNCTKLKRDCGNALDCYSLIPLAIDQTHIKDLREACELLPVNKLNNISKEYGISLKIKKTKSEIIDAICIQSKKQTTLSFVDLIHQSKRIDNIDKKLSIPDHLRINLSRTDLCEPKTVTIYGIRIDAKIRKLGSGRLGWIGCDGEPCSVEQVALSHYTQTENLYGVHSESSILTTLFSLLFWDIIFWPINGVFDNEYQAHPLDMYTDAFYKSRVNLIDERISEIKNGEYLDLISNVHSTESCKQTTCVGVNWEYQLTDLCDLAQCLGPFALSQICRYLAQDYRRHSSGVPDIWLCMEH</sequence>
<evidence type="ECO:0000256" key="5">
    <source>
        <dbReference type="RuleBase" id="RU365033"/>
    </source>
</evidence>
<dbReference type="GO" id="GO:0008409">
    <property type="term" value="F:5'-3' exonuclease activity"/>
    <property type="evidence" value="ECO:0007669"/>
    <property type="project" value="TreeGrafter"/>
</dbReference>
<keyword evidence="2 5" id="KW-0479">Metal-binding</keyword>
<keyword evidence="3 5" id="KW-0378">Hydrolase</keyword>
<keyword evidence="4 5" id="KW-0460">Magnesium</keyword>
<evidence type="ECO:0000313" key="7">
    <source>
        <dbReference type="EMBL" id="PVU94819.1"/>
    </source>
</evidence>
<dbReference type="GO" id="GO:0046872">
    <property type="term" value="F:metal ion binding"/>
    <property type="evidence" value="ECO:0007669"/>
    <property type="project" value="UniProtKB-KW"/>
</dbReference>
<reference evidence="7 8" key="1">
    <citation type="journal article" date="2018" name="MBio">
        <title>Comparative Genomics Reveals the Core Gene Toolbox for the Fungus-Insect Symbiosis.</title>
        <authorList>
            <person name="Wang Y."/>
            <person name="Stata M."/>
            <person name="Wang W."/>
            <person name="Stajich J.E."/>
            <person name="White M.M."/>
            <person name="Moncalvo J.M."/>
        </authorList>
    </citation>
    <scope>NUCLEOTIDE SEQUENCE [LARGE SCALE GENOMIC DNA]</scope>
    <source>
        <strain evidence="7 8">AUS-77-4</strain>
    </source>
</reference>
<comment type="similarity">
    <text evidence="5">Belongs to the FAN1 family.</text>
</comment>
<keyword evidence="5" id="KW-0539">Nucleus</keyword>
<keyword evidence="8" id="KW-1185">Reference proteome</keyword>
<dbReference type="EMBL" id="MBFT01000220">
    <property type="protein sequence ID" value="PVU94819.1"/>
    <property type="molecule type" value="Genomic_DNA"/>
</dbReference>
<dbReference type="InterPro" id="IPR014883">
    <property type="entry name" value="VRR_NUC"/>
</dbReference>
<comment type="function">
    <text evidence="5">Nuclease required for the repair of DNA interstrand cross-links (ICL). Acts as a 5'-3' exonuclease that anchors at a cut end of DNA and cleaves DNA successively at every third nucleotide, allowing to excise an ICL from one strand through flanking incisions.</text>
</comment>
<dbReference type="AlphaFoldDB" id="A0A2T9YR65"/>
<dbReference type="GO" id="GO:0070336">
    <property type="term" value="F:flap-structured DNA binding"/>
    <property type="evidence" value="ECO:0007669"/>
    <property type="project" value="TreeGrafter"/>
</dbReference>
<dbReference type="Proteomes" id="UP000245699">
    <property type="component" value="Unassembled WGS sequence"/>
</dbReference>
<evidence type="ECO:0000256" key="1">
    <source>
        <dbReference type="ARBA" id="ARBA00022722"/>
    </source>
</evidence>
<dbReference type="Pfam" id="PF08774">
    <property type="entry name" value="VRR_NUC"/>
    <property type="match status" value="1"/>
</dbReference>
<dbReference type="STRING" id="61424.A0A2T9YR65"/>
<comment type="cofactor">
    <cofactor evidence="5">
        <name>Mg(2+)</name>
        <dbReference type="ChEBI" id="CHEBI:18420"/>
    </cofactor>
    <cofactor evidence="5">
        <name>Mn(2+)</name>
        <dbReference type="ChEBI" id="CHEBI:29035"/>
    </cofactor>
</comment>
<feature type="domain" description="VRR-NUC" evidence="6">
    <location>
        <begin position="503"/>
        <end position="561"/>
    </location>
</feature>
<organism evidence="7 8">
    <name type="scientific">Furculomyces boomerangus</name>
    <dbReference type="NCBI Taxonomy" id="61424"/>
    <lineage>
        <taxon>Eukaryota</taxon>
        <taxon>Fungi</taxon>
        <taxon>Fungi incertae sedis</taxon>
        <taxon>Zoopagomycota</taxon>
        <taxon>Kickxellomycotina</taxon>
        <taxon>Harpellomycetes</taxon>
        <taxon>Harpellales</taxon>
        <taxon>Harpellaceae</taxon>
        <taxon>Furculomyces</taxon>
    </lineage>
</organism>
<comment type="subcellular location">
    <subcellularLocation>
        <location evidence="5">Nucleus</location>
    </subcellularLocation>
</comment>
<evidence type="ECO:0000313" key="8">
    <source>
        <dbReference type="Proteomes" id="UP000245699"/>
    </source>
</evidence>
<evidence type="ECO:0000256" key="3">
    <source>
        <dbReference type="ARBA" id="ARBA00022801"/>
    </source>
</evidence>
<keyword evidence="5" id="KW-0227">DNA damage</keyword>
<keyword evidence="1 5" id="KW-0540">Nuclease</keyword>
<proteinExistence type="inferred from homology"/>
<evidence type="ECO:0000256" key="2">
    <source>
        <dbReference type="ARBA" id="ARBA00022723"/>
    </source>
</evidence>
<protein>
    <recommendedName>
        <fullName evidence="5">Fanconi-associated nuclease</fullName>
        <ecNumber evidence="5">3.1.4.1</ecNumber>
    </recommendedName>
</protein>
<dbReference type="EC" id="3.1.4.1" evidence="5"/>
<keyword evidence="5" id="KW-0464">Manganese</keyword>
<dbReference type="GO" id="GO:0036297">
    <property type="term" value="P:interstrand cross-link repair"/>
    <property type="evidence" value="ECO:0007669"/>
    <property type="project" value="InterPro"/>
</dbReference>
<dbReference type="OrthoDB" id="76364at2759"/>
<evidence type="ECO:0000259" key="6">
    <source>
        <dbReference type="Pfam" id="PF08774"/>
    </source>
</evidence>
<comment type="caution">
    <text evidence="7">The sequence shown here is derived from an EMBL/GenBank/DDBJ whole genome shotgun (WGS) entry which is preliminary data.</text>
</comment>
<dbReference type="PANTHER" id="PTHR15749">
    <property type="entry name" value="FANCONI-ASSOCIATED NUCLEASE 1"/>
    <property type="match status" value="1"/>
</dbReference>
<evidence type="ECO:0000256" key="4">
    <source>
        <dbReference type="ARBA" id="ARBA00022842"/>
    </source>
</evidence>
<dbReference type="InterPro" id="IPR033315">
    <property type="entry name" value="Fan1-like"/>
</dbReference>
<dbReference type="GO" id="GO:0005634">
    <property type="term" value="C:nucleus"/>
    <property type="evidence" value="ECO:0007669"/>
    <property type="project" value="UniProtKB-SubCell"/>
</dbReference>
<dbReference type="GO" id="GO:0017108">
    <property type="term" value="F:5'-flap endonuclease activity"/>
    <property type="evidence" value="ECO:0007669"/>
    <property type="project" value="TreeGrafter"/>
</dbReference>
<name>A0A2T9YR65_9FUNG</name>
<accession>A0A2T9YR65</accession>
<keyword evidence="5" id="KW-0234">DNA repair</keyword>
<dbReference type="PANTHER" id="PTHR15749:SF4">
    <property type="entry name" value="FANCONI-ASSOCIATED NUCLEASE 1"/>
    <property type="match status" value="1"/>
</dbReference>
<gene>
    <name evidence="7" type="ORF">BB559_002929</name>
</gene>